<comment type="caution">
    <text evidence="2">The sequence shown here is derived from an EMBL/GenBank/DDBJ whole genome shotgun (WGS) entry which is preliminary data.</text>
</comment>
<protein>
    <submittedName>
        <fullName evidence="2">Uncharacterized protein</fullName>
    </submittedName>
</protein>
<proteinExistence type="predicted"/>
<dbReference type="Proteomes" id="UP001626550">
    <property type="component" value="Unassembled WGS sequence"/>
</dbReference>
<evidence type="ECO:0000256" key="1">
    <source>
        <dbReference type="SAM" id="MobiDB-lite"/>
    </source>
</evidence>
<accession>A0ABD2Q478</accession>
<feature type="region of interest" description="Disordered" evidence="1">
    <location>
        <begin position="1"/>
        <end position="33"/>
    </location>
</feature>
<dbReference type="EMBL" id="JBJKFK010001008">
    <property type="protein sequence ID" value="KAL3314417.1"/>
    <property type="molecule type" value="Genomic_DNA"/>
</dbReference>
<sequence>MKAEKLKSKTNSEAAAVEEKSEKSKELQPTRRRSFGFEKLYEETLLEGQTDLPRPVQKALKREECQRTKDSIFNILGRRKHETPETPAWTPEWISEAESRLEKPRSNRALSAYERRMSSPGSITAKRLFGLAARSVIEEFKPPKQLSNESQETVSKEVINSLSLCQMIDSFTPKVKITKLNKK</sequence>
<name>A0ABD2Q478_9PLAT</name>
<evidence type="ECO:0000313" key="3">
    <source>
        <dbReference type="Proteomes" id="UP001626550"/>
    </source>
</evidence>
<dbReference type="AlphaFoldDB" id="A0ABD2Q478"/>
<gene>
    <name evidence="2" type="ORF">Ciccas_006972</name>
</gene>
<organism evidence="2 3">
    <name type="scientific">Cichlidogyrus casuarinus</name>
    <dbReference type="NCBI Taxonomy" id="1844966"/>
    <lineage>
        <taxon>Eukaryota</taxon>
        <taxon>Metazoa</taxon>
        <taxon>Spiralia</taxon>
        <taxon>Lophotrochozoa</taxon>
        <taxon>Platyhelminthes</taxon>
        <taxon>Monogenea</taxon>
        <taxon>Monopisthocotylea</taxon>
        <taxon>Dactylogyridea</taxon>
        <taxon>Ancyrocephalidae</taxon>
        <taxon>Cichlidogyrus</taxon>
    </lineage>
</organism>
<reference evidence="2 3" key="1">
    <citation type="submission" date="2024-11" db="EMBL/GenBank/DDBJ databases">
        <title>Adaptive evolution of stress response genes in parasites aligns with host niche diversity.</title>
        <authorList>
            <person name="Hahn C."/>
            <person name="Resl P."/>
        </authorList>
    </citation>
    <scope>NUCLEOTIDE SEQUENCE [LARGE SCALE GENOMIC DNA]</scope>
    <source>
        <strain evidence="2">EGGRZ-B1_66</strain>
        <tissue evidence="2">Body</tissue>
    </source>
</reference>
<evidence type="ECO:0000313" key="2">
    <source>
        <dbReference type="EMBL" id="KAL3314417.1"/>
    </source>
</evidence>
<feature type="compositionally biased region" description="Basic and acidic residues" evidence="1">
    <location>
        <begin position="17"/>
        <end position="33"/>
    </location>
</feature>
<keyword evidence="3" id="KW-1185">Reference proteome</keyword>